<dbReference type="PANTHER" id="PTHR30474">
    <property type="entry name" value="CELL CYCLE PROTEIN"/>
    <property type="match status" value="1"/>
</dbReference>
<proteinExistence type="predicted"/>
<feature type="transmembrane region" description="Helical" evidence="7">
    <location>
        <begin position="369"/>
        <end position="390"/>
    </location>
</feature>
<feature type="transmembrane region" description="Helical" evidence="7">
    <location>
        <begin position="336"/>
        <end position="357"/>
    </location>
</feature>
<keyword evidence="5 7" id="KW-0472">Membrane</keyword>
<feature type="transmembrane region" description="Helical" evidence="7">
    <location>
        <begin position="102"/>
        <end position="120"/>
    </location>
</feature>
<dbReference type="InterPro" id="IPR001182">
    <property type="entry name" value="FtsW/RodA"/>
</dbReference>
<organism evidence="8 9">
    <name type="scientific">Corynebacterium occultum</name>
    <dbReference type="NCBI Taxonomy" id="2675219"/>
    <lineage>
        <taxon>Bacteria</taxon>
        <taxon>Bacillati</taxon>
        <taxon>Actinomycetota</taxon>
        <taxon>Actinomycetes</taxon>
        <taxon>Mycobacteriales</taxon>
        <taxon>Corynebacteriaceae</taxon>
        <taxon>Corynebacterium</taxon>
    </lineage>
</organism>
<evidence type="ECO:0000256" key="3">
    <source>
        <dbReference type="ARBA" id="ARBA00022960"/>
    </source>
</evidence>
<feature type="transmembrane region" description="Helical" evidence="7">
    <location>
        <begin position="129"/>
        <end position="147"/>
    </location>
</feature>
<dbReference type="EMBL" id="CP046455">
    <property type="protein sequence ID" value="QGU06018.1"/>
    <property type="molecule type" value="Genomic_DNA"/>
</dbReference>
<dbReference type="GO" id="GO:0005886">
    <property type="term" value="C:plasma membrane"/>
    <property type="evidence" value="ECO:0007669"/>
    <property type="project" value="TreeGrafter"/>
</dbReference>
<name>A0A6B8WHL3_9CORY</name>
<sequence>MSVFKKIALRRTEMLLLILAAVIVAAALINLELSQGNALSTEILWLIGGFIVVFTLAHLALCLRAHHADQVILPVVALLNGLGLVMVYRLDLATGNTMATRQVMWTLVAIILLIGVLVIVKDHRTLGRYSYLLGLVGLVLLALPLVWPTQMNADARIWISIGPFSVQPGEFSKILLLLFFAQLLVNKRALFTVAGYRIFGMEFPRLRDLAPILAVWAVAILIMAISNDFGPALLLFTTVLGMLYLATGRTSWLLIGMVLVAVGAVGIYTISSKIQERVNNFMDPVANYDTTGYQLSQALFGMSWGGLTGTGLGQGYPEQVPVAHSDFILAAVGEELGLIGLAAVLILFAVLVSRGFRAALTVKDSYGKLLASGLSLTVAIQVFVVVAGVTALMPMTGLTTPFMSQGGSSLMANYILVGLLLRISHSARTPAEELTVPQVPTGNSALAAQSYGPDEPETGFFQQVPDVSPQSRHAGPGQQNGQVS</sequence>
<feature type="compositionally biased region" description="Polar residues" evidence="6">
    <location>
        <begin position="438"/>
        <end position="447"/>
    </location>
</feature>
<dbReference type="PANTHER" id="PTHR30474:SF3">
    <property type="entry name" value="PEPTIDOGLYCAN GLYCOSYLTRANSFERASE RODA"/>
    <property type="match status" value="1"/>
</dbReference>
<evidence type="ECO:0000256" key="6">
    <source>
        <dbReference type="SAM" id="MobiDB-lite"/>
    </source>
</evidence>
<dbReference type="KEGG" id="cok:COCCU_00245"/>
<evidence type="ECO:0000256" key="2">
    <source>
        <dbReference type="ARBA" id="ARBA00022692"/>
    </source>
</evidence>
<feature type="transmembrane region" description="Helical" evidence="7">
    <location>
        <begin position="174"/>
        <end position="196"/>
    </location>
</feature>
<keyword evidence="4 7" id="KW-1133">Transmembrane helix</keyword>
<comment type="subcellular location">
    <subcellularLocation>
        <location evidence="1">Membrane</location>
        <topology evidence="1">Multi-pass membrane protein</topology>
    </subcellularLocation>
</comment>
<feature type="transmembrane region" description="Helical" evidence="7">
    <location>
        <begin position="208"/>
        <end position="225"/>
    </location>
</feature>
<accession>A0A6B8WHL3</accession>
<evidence type="ECO:0000256" key="1">
    <source>
        <dbReference type="ARBA" id="ARBA00004141"/>
    </source>
</evidence>
<keyword evidence="3" id="KW-0133">Cell shape</keyword>
<feature type="transmembrane region" description="Helical" evidence="7">
    <location>
        <begin position="252"/>
        <end position="271"/>
    </location>
</feature>
<dbReference type="RefSeq" id="WP_156229634.1">
    <property type="nucleotide sequence ID" value="NZ_CP046455.1"/>
</dbReference>
<keyword evidence="9" id="KW-1185">Reference proteome</keyword>
<dbReference type="GO" id="GO:0051301">
    <property type="term" value="P:cell division"/>
    <property type="evidence" value="ECO:0007669"/>
    <property type="project" value="InterPro"/>
</dbReference>
<dbReference type="Proteomes" id="UP000424462">
    <property type="component" value="Chromosome"/>
</dbReference>
<dbReference type="AlphaFoldDB" id="A0A6B8WHL3"/>
<evidence type="ECO:0000313" key="9">
    <source>
        <dbReference type="Proteomes" id="UP000424462"/>
    </source>
</evidence>
<protein>
    <submittedName>
        <fullName evidence="8">Lipid II flippase FtsW</fullName>
    </submittedName>
</protein>
<dbReference type="GO" id="GO:0015648">
    <property type="term" value="F:lipid-linked peptidoglycan transporter activity"/>
    <property type="evidence" value="ECO:0007669"/>
    <property type="project" value="TreeGrafter"/>
</dbReference>
<feature type="transmembrane region" description="Helical" evidence="7">
    <location>
        <begin position="12"/>
        <end position="31"/>
    </location>
</feature>
<evidence type="ECO:0000256" key="5">
    <source>
        <dbReference type="ARBA" id="ARBA00023136"/>
    </source>
</evidence>
<keyword evidence="2 7" id="KW-0812">Transmembrane</keyword>
<gene>
    <name evidence="8" type="primary">ftsW1</name>
    <name evidence="8" type="ORF">COCCU_00245</name>
</gene>
<feature type="region of interest" description="Disordered" evidence="6">
    <location>
        <begin position="436"/>
        <end position="484"/>
    </location>
</feature>
<dbReference type="GO" id="GO:0008360">
    <property type="term" value="P:regulation of cell shape"/>
    <property type="evidence" value="ECO:0007669"/>
    <property type="project" value="UniProtKB-KW"/>
</dbReference>
<feature type="transmembrane region" description="Helical" evidence="7">
    <location>
        <begin position="71"/>
        <end position="90"/>
    </location>
</feature>
<reference evidence="8 9" key="1">
    <citation type="submission" date="2019-11" db="EMBL/GenBank/DDBJ databases">
        <title>Complete genome sequence of Corynebacterium kalinowskii 1959, a novel Corynebacterium species isolated from soil of a small paddock in Vilsendorf, Germany.</title>
        <authorList>
            <person name="Schaffert L."/>
            <person name="Ruwe M."/>
            <person name="Milse J."/>
            <person name="Hanuschka K."/>
            <person name="Ortseifen V."/>
            <person name="Droste J."/>
            <person name="Brandt D."/>
            <person name="Schlueter L."/>
            <person name="Kutter Y."/>
            <person name="Vinke S."/>
            <person name="Viehoefer P."/>
            <person name="Jacob L."/>
            <person name="Luebke N.-C."/>
            <person name="Schulte-Berndt E."/>
            <person name="Hain C."/>
            <person name="Linder M."/>
            <person name="Schmidt P."/>
            <person name="Wollenschlaeger L."/>
            <person name="Luttermann T."/>
            <person name="Thieme E."/>
            <person name="Hassa J."/>
            <person name="Haak M."/>
            <person name="Wittchen M."/>
            <person name="Mentz A."/>
            <person name="Persicke M."/>
            <person name="Busche T."/>
            <person name="Ruckert C."/>
        </authorList>
    </citation>
    <scope>NUCLEOTIDE SEQUENCE [LARGE SCALE GENOMIC DNA]</scope>
    <source>
        <strain evidence="8 9">2039</strain>
    </source>
</reference>
<feature type="transmembrane region" description="Helical" evidence="7">
    <location>
        <begin position="402"/>
        <end position="421"/>
    </location>
</feature>
<feature type="transmembrane region" description="Helical" evidence="7">
    <location>
        <begin position="43"/>
        <end position="64"/>
    </location>
</feature>
<dbReference type="GO" id="GO:0032153">
    <property type="term" value="C:cell division site"/>
    <property type="evidence" value="ECO:0007669"/>
    <property type="project" value="TreeGrafter"/>
</dbReference>
<evidence type="ECO:0000256" key="4">
    <source>
        <dbReference type="ARBA" id="ARBA00022989"/>
    </source>
</evidence>
<evidence type="ECO:0000256" key="7">
    <source>
        <dbReference type="SAM" id="Phobius"/>
    </source>
</evidence>
<evidence type="ECO:0000313" key="8">
    <source>
        <dbReference type="EMBL" id="QGU06018.1"/>
    </source>
</evidence>
<dbReference type="Pfam" id="PF01098">
    <property type="entry name" value="FTSW_RODA_SPOVE"/>
    <property type="match status" value="1"/>
</dbReference>